<feature type="chain" id="PRO_5002530056" evidence="1">
    <location>
        <begin position="20"/>
        <end position="181"/>
    </location>
</feature>
<dbReference type="EMBL" id="JOKZ01000025">
    <property type="protein sequence ID" value="KKP06470.1"/>
    <property type="molecule type" value="Genomic_DNA"/>
</dbReference>
<protein>
    <submittedName>
        <fullName evidence="2">Uncharacterized protein</fullName>
    </submittedName>
</protein>
<feature type="signal peptide" evidence="1">
    <location>
        <begin position="1"/>
        <end position="19"/>
    </location>
</feature>
<accession>A0A0F9XPP0</accession>
<evidence type="ECO:0000256" key="1">
    <source>
        <dbReference type="SAM" id="SignalP"/>
    </source>
</evidence>
<proteinExistence type="predicted"/>
<dbReference type="AlphaFoldDB" id="A0A0F9XPP0"/>
<gene>
    <name evidence="2" type="ORF">THAR02_01428</name>
</gene>
<dbReference type="Pfam" id="PF12296">
    <property type="entry name" value="HsbA"/>
    <property type="match status" value="1"/>
</dbReference>
<evidence type="ECO:0000313" key="3">
    <source>
        <dbReference type="Proteomes" id="UP000034112"/>
    </source>
</evidence>
<comment type="caution">
    <text evidence="2">The sequence shown here is derived from an EMBL/GenBank/DDBJ whole genome shotgun (WGS) entry which is preliminary data.</text>
</comment>
<reference evidence="3" key="1">
    <citation type="journal article" date="2015" name="Genome Announc.">
        <title>Draft whole-genome sequence of the biocontrol agent Trichoderma harzianum T6776.</title>
        <authorList>
            <person name="Baroncelli R."/>
            <person name="Piaggeschi G."/>
            <person name="Fiorini L."/>
            <person name="Bertolini E."/>
            <person name="Zapparata A."/>
            <person name="Pe M.E."/>
            <person name="Sarrocco S."/>
            <person name="Vannacci G."/>
        </authorList>
    </citation>
    <scope>NUCLEOTIDE SEQUENCE [LARGE SCALE GENOMIC DNA]</scope>
    <source>
        <strain evidence="3">T6776</strain>
    </source>
</reference>
<evidence type="ECO:0000313" key="2">
    <source>
        <dbReference type="EMBL" id="KKP06470.1"/>
    </source>
</evidence>
<organism evidence="2 3">
    <name type="scientific">Trichoderma harzianum</name>
    <name type="common">Hypocrea lixii</name>
    <dbReference type="NCBI Taxonomy" id="5544"/>
    <lineage>
        <taxon>Eukaryota</taxon>
        <taxon>Fungi</taxon>
        <taxon>Dikarya</taxon>
        <taxon>Ascomycota</taxon>
        <taxon>Pezizomycotina</taxon>
        <taxon>Sordariomycetes</taxon>
        <taxon>Hypocreomycetidae</taxon>
        <taxon>Hypocreales</taxon>
        <taxon>Hypocreaceae</taxon>
        <taxon>Trichoderma</taxon>
    </lineage>
</organism>
<keyword evidence="1" id="KW-0732">Signal</keyword>
<name>A0A0F9XPP0_TRIHA</name>
<dbReference type="Proteomes" id="UP000034112">
    <property type="component" value="Unassembled WGS sequence"/>
</dbReference>
<dbReference type="OrthoDB" id="3485059at2759"/>
<sequence length="181" mass="19068">MVVIAKVLWLALTAAVTTATPIVRRDVITVQNDITQKMGPGWFTLNQDLNGFPSSGFAGAITIRDDIANLVSILETTVSDIQSTGSFSTVAGTTILADIQLQVPTMLASLAAVGAQERDWEAMQGASWILTQLESMNIATSNFMDAVIAAEPLLLKPGGLAVKAQMSGAFTTAITYYGASQ</sequence>
<dbReference type="InterPro" id="IPR021054">
    <property type="entry name" value="Cell_wall_mannoprotein_1"/>
</dbReference>